<dbReference type="EMBL" id="JAFCMP010000112">
    <property type="protein sequence ID" value="KAG5186468.1"/>
    <property type="molecule type" value="Genomic_DNA"/>
</dbReference>
<keyword evidence="2" id="KW-1185">Reference proteome</keyword>
<dbReference type="Gene3D" id="3.30.40.220">
    <property type="match status" value="1"/>
</dbReference>
<dbReference type="Proteomes" id="UP000664859">
    <property type="component" value="Unassembled WGS sequence"/>
</dbReference>
<dbReference type="Gene3D" id="3.40.50.300">
    <property type="entry name" value="P-loop containing nucleotide triphosphate hydrolases"/>
    <property type="match status" value="1"/>
</dbReference>
<evidence type="ECO:0000313" key="2">
    <source>
        <dbReference type="Proteomes" id="UP000664859"/>
    </source>
</evidence>
<dbReference type="InterPro" id="IPR027417">
    <property type="entry name" value="P-loop_NTPase"/>
</dbReference>
<name>A0A835ZCI7_9STRA</name>
<organism evidence="1 2">
    <name type="scientific">Tribonema minus</name>
    <dbReference type="NCBI Taxonomy" id="303371"/>
    <lineage>
        <taxon>Eukaryota</taxon>
        <taxon>Sar</taxon>
        <taxon>Stramenopiles</taxon>
        <taxon>Ochrophyta</taxon>
        <taxon>PX clade</taxon>
        <taxon>Xanthophyceae</taxon>
        <taxon>Tribonematales</taxon>
        <taxon>Tribonemataceae</taxon>
        <taxon>Tribonema</taxon>
    </lineage>
</organism>
<dbReference type="SUPFAM" id="SSF52540">
    <property type="entry name" value="P-loop containing nucleoside triphosphate hydrolases"/>
    <property type="match status" value="1"/>
</dbReference>
<sequence length="1386" mass="155312">MVKVPGASVMRKRDGKFRFKTHWINFVSRSAFNAHETTVWDPSTYFLANINGRTSFKSTIQFTSQPKGAGIVLSLDPVEAVQSSMTPAQVDQFFWAVQRVCAHMLDTGRQEDRDRFLADVINEGLCKTMLSKWTWSTTTVNDKGYSRTDVHTLLVHKNPITEAAHAIGERIPSDVAEALQLWNQYDGPPAEYPKHKSDTAILATTFGCASRQPFVPTAGMQILIDNDFFVHRIFDGIGYFITPEVERDQNRIHSAFQKVSGRPMTGASPFVDHAQQYDPTQLAAIDMMYREPISILTGLAGTGKSQTLSAFLTQCGSAGVIAPSHAARIVIQDKCADAGCTGIGFEVSQFLRFGLDVACGSDRTAAFLEAMGYEFVYETTDTEFADEDTRGKRITPKKVNKVTTLVFEEAGMHDLGSVSRIIHAAVALFPRLCRIIFCGDPKQLQSVERGSVLRDLINAGVPHTELTKNYRSGEALARNFSAIVYQRPQDITFDDTFVKVEVQQEDMQYVTNGKKEPKQLPLAKIVQEFIKDSASGEEPHIVAYMNCEVDAINNSIAQALGVAPRRKGDPVLKEGIKVIVEKTVTIAPAEEGGEPALNLLKSQMYTCVSIASIASTDPKANALPLVPVSKKAHTADDLENHVASDLGEAVDEIIYKVTLERWNSNGDQTSFRIPASEINTIFAVGYASTIYRMQGGQVPYLFCVAIPNCAFFDCEALYTNTSRSRRRAKCFARNGDMEAIARKKNRPPHCTQYVFSRTSDMTLANSSMNSKTSVSSVSMAYIIMSATKYGHSVNSDMYAPWLRFSCDIADHSRTHELTLIFSAASCFKLRSSEYTGTILSSVGSVSDLNQLVHWLVLMLARIKCFNACTLLSRRLTHAPIASMWQKRQKRATITRFIFSDCQYLIYRSMVPQPQPAAARAARAAKPAKAATVARLANAAKVAKAAKPATTAKVTTVANVAVRKRIKQTMIDQGEKTCNVCVKIKLLSEFHKQKNGVGGVKATCAECYLKKSARTYRLKHGEPRHVRRSSATLTLDIKNENKVCSKCQKRKGFEDFHLQARMRDGRSPMCTLCSSELKKQVANTKDGFIKNFVRSSRSHTRQLKLPGEHTLTHEDVVRKLHIQQDRCFIFGIPLMFQRFSHWQCSPEKLQGAENYSYENVVLTCLEANTQAQWTRAKAIEVMTHVEHPLSDDELAKIRAEMTKRNRWKTTTYKVQEHDGGYHCFYCESDKDTGEFKKSRTKCDKCTSQDKTKRKAVFWKIRFQKLLDCSKSSAAKRKREASTHTISRDDIVDMFVEQRGLCAYSQKRVSKTGNFQASIERLDSTKGYTRANCVIVCLEFNSMDNSVRLKDTEDDKIGGWSRQKYLFVRSQFTTAYYDEVTLKQVTTR</sequence>
<reference evidence="1" key="1">
    <citation type="submission" date="2021-02" db="EMBL/GenBank/DDBJ databases">
        <title>First Annotated Genome of the Yellow-green Alga Tribonema minus.</title>
        <authorList>
            <person name="Mahan K.M."/>
        </authorList>
    </citation>
    <scope>NUCLEOTIDE SEQUENCE</scope>
    <source>
        <strain evidence="1">UTEX B ZZ1240</strain>
    </source>
</reference>
<comment type="caution">
    <text evidence="1">The sequence shown here is derived from an EMBL/GenBank/DDBJ whole genome shotgun (WGS) entry which is preliminary data.</text>
</comment>
<dbReference type="Pfam" id="PF13604">
    <property type="entry name" value="AAA_30"/>
    <property type="match status" value="1"/>
</dbReference>
<dbReference type="OrthoDB" id="204766at2759"/>
<protein>
    <submittedName>
        <fullName evidence="1">Uncharacterized protein</fullName>
    </submittedName>
</protein>
<evidence type="ECO:0000313" key="1">
    <source>
        <dbReference type="EMBL" id="KAG5186468.1"/>
    </source>
</evidence>
<accession>A0A835ZCI7</accession>
<proteinExistence type="predicted"/>
<gene>
    <name evidence="1" type="ORF">JKP88DRAFT_241076</name>
</gene>